<organism evidence="3 4">
    <name type="scientific">Carya illinoinensis</name>
    <name type="common">Pecan</name>
    <dbReference type="NCBI Taxonomy" id="32201"/>
    <lineage>
        <taxon>Eukaryota</taxon>
        <taxon>Viridiplantae</taxon>
        <taxon>Streptophyta</taxon>
        <taxon>Embryophyta</taxon>
        <taxon>Tracheophyta</taxon>
        <taxon>Spermatophyta</taxon>
        <taxon>Magnoliopsida</taxon>
        <taxon>eudicotyledons</taxon>
        <taxon>Gunneridae</taxon>
        <taxon>Pentapetalae</taxon>
        <taxon>rosids</taxon>
        <taxon>fabids</taxon>
        <taxon>Fagales</taxon>
        <taxon>Juglandaceae</taxon>
        <taxon>Carya</taxon>
    </lineage>
</organism>
<evidence type="ECO:0000313" key="4">
    <source>
        <dbReference type="Proteomes" id="UP000811246"/>
    </source>
</evidence>
<dbReference type="PANTHER" id="PTHR32009:SF152">
    <property type="entry name" value="NEUTRAL_ALKALINE INVERTASE"/>
    <property type="match status" value="1"/>
</dbReference>
<dbReference type="PANTHER" id="PTHR32009">
    <property type="entry name" value="TMV RESISTANCE PROTEIN N-LIKE"/>
    <property type="match status" value="1"/>
</dbReference>
<dbReference type="GO" id="GO:0007165">
    <property type="term" value="P:signal transduction"/>
    <property type="evidence" value="ECO:0007669"/>
    <property type="project" value="InterPro"/>
</dbReference>
<feature type="domain" description="TIR" evidence="2">
    <location>
        <begin position="14"/>
        <end position="183"/>
    </location>
</feature>
<dbReference type="AlphaFoldDB" id="A0A922J2E0"/>
<accession>A0A922J2E0</accession>
<evidence type="ECO:0000256" key="1">
    <source>
        <dbReference type="ARBA" id="ARBA00023027"/>
    </source>
</evidence>
<reference evidence="3" key="1">
    <citation type="submission" date="2021-01" db="EMBL/GenBank/DDBJ databases">
        <authorList>
            <person name="Lovell J.T."/>
            <person name="Bentley N."/>
            <person name="Bhattarai G."/>
            <person name="Jenkins J.W."/>
            <person name="Sreedasyam A."/>
            <person name="Alarcon Y."/>
            <person name="Bock C."/>
            <person name="Boston L."/>
            <person name="Carlson J."/>
            <person name="Cervantes K."/>
            <person name="Clermont K."/>
            <person name="Krom N."/>
            <person name="Kubenka K."/>
            <person name="Mamidi S."/>
            <person name="Mattison C."/>
            <person name="Monteros M."/>
            <person name="Pisani C."/>
            <person name="Plott C."/>
            <person name="Rajasekar S."/>
            <person name="Rhein H.S."/>
            <person name="Rohla C."/>
            <person name="Song M."/>
            <person name="Hilaire R.S."/>
            <person name="Shu S."/>
            <person name="Wells L."/>
            <person name="Wang X."/>
            <person name="Webber J."/>
            <person name="Heerema R.J."/>
            <person name="Klein P."/>
            <person name="Conner P."/>
            <person name="Grauke L."/>
            <person name="Grimwood J."/>
            <person name="Schmutz J."/>
            <person name="Randall J.J."/>
        </authorList>
    </citation>
    <scope>NUCLEOTIDE SEQUENCE</scope>
    <source>
        <tissue evidence="3">Leaf</tissue>
    </source>
</reference>
<name>A0A922J2E0_CARIL</name>
<dbReference type="PROSITE" id="PS50104">
    <property type="entry name" value="TIR"/>
    <property type="match status" value="1"/>
</dbReference>
<comment type="caution">
    <text evidence="3">The sequence shown here is derived from an EMBL/GenBank/DDBJ whole genome shotgun (WGS) entry which is preliminary data.</text>
</comment>
<protein>
    <recommendedName>
        <fullName evidence="2">TIR domain-containing protein</fullName>
    </recommendedName>
</protein>
<evidence type="ECO:0000313" key="3">
    <source>
        <dbReference type="EMBL" id="KAG6689859.1"/>
    </source>
</evidence>
<keyword evidence="1" id="KW-0520">NAD</keyword>
<dbReference type="Proteomes" id="UP000811246">
    <property type="component" value="Chromosome 11"/>
</dbReference>
<proteinExistence type="predicted"/>
<dbReference type="EMBL" id="CM031835">
    <property type="protein sequence ID" value="KAG6689859.1"/>
    <property type="molecule type" value="Genomic_DNA"/>
</dbReference>
<dbReference type="SMART" id="SM00255">
    <property type="entry name" value="TIR"/>
    <property type="match status" value="1"/>
</dbReference>
<gene>
    <name evidence="3" type="ORF">I3842_11G195000</name>
</gene>
<evidence type="ECO:0000259" key="2">
    <source>
        <dbReference type="PROSITE" id="PS50104"/>
    </source>
</evidence>
<dbReference type="InterPro" id="IPR000157">
    <property type="entry name" value="TIR_dom"/>
</dbReference>
<dbReference type="Pfam" id="PF01582">
    <property type="entry name" value="TIR"/>
    <property type="match status" value="1"/>
</dbReference>
<sequence>MSSKTLPSTFPSVCNYDIFLSFRGEDTCKIFTVHLYSALMQAIIHTFQDEWELPAGGGGGVNISTELHNTINGSKISIVVFLKGYAHSMWCLNELVEILHCAKIRGQTLLLIFYHVNPSDIRKQTGTFVYAFARHEVLFQNDMEQVKGWRAAFREASSRSGWDIKEVANGLRDQIVKEVLSELKPAK</sequence>